<dbReference type="InterPro" id="IPR027463">
    <property type="entry name" value="AcrB_DN_DC_subdom"/>
</dbReference>
<dbReference type="SUPFAM" id="SSF82693">
    <property type="entry name" value="Multidrug efflux transporter AcrB pore domain, PN1, PN2, PC1 and PC2 subdomains"/>
    <property type="match status" value="3"/>
</dbReference>
<dbReference type="Proteomes" id="UP000307999">
    <property type="component" value="Unassembled WGS sequence"/>
</dbReference>
<gene>
    <name evidence="2" type="ORF">E8M12_15050</name>
</gene>
<evidence type="ECO:0000313" key="2">
    <source>
        <dbReference type="EMBL" id="TKB43475.1"/>
    </source>
</evidence>
<dbReference type="InterPro" id="IPR001036">
    <property type="entry name" value="Acrflvin-R"/>
</dbReference>
<dbReference type="Gene3D" id="3.30.70.1440">
    <property type="entry name" value="Multidrug efflux transporter AcrB pore domain"/>
    <property type="match status" value="1"/>
</dbReference>
<dbReference type="Gene3D" id="3.30.70.1320">
    <property type="entry name" value="Multidrug efflux transporter AcrB pore domain like"/>
    <property type="match status" value="1"/>
</dbReference>
<dbReference type="OrthoDB" id="9758297at2"/>
<keyword evidence="3" id="KW-1185">Reference proteome</keyword>
<feature type="transmembrane region" description="Helical" evidence="1">
    <location>
        <begin position="16"/>
        <end position="34"/>
    </location>
</feature>
<feature type="transmembrane region" description="Helical" evidence="1">
    <location>
        <begin position="1065"/>
        <end position="1092"/>
    </location>
</feature>
<feature type="transmembrane region" description="Helical" evidence="1">
    <location>
        <begin position="457"/>
        <end position="480"/>
    </location>
</feature>
<proteinExistence type="predicted"/>
<feature type="transmembrane region" description="Helical" evidence="1">
    <location>
        <begin position="354"/>
        <end position="376"/>
    </location>
</feature>
<reference evidence="2 3" key="1">
    <citation type="submission" date="2019-04" db="EMBL/GenBank/DDBJ databases">
        <title>Thalassotalea guangxiensis sp. nov., isolated from sediment of the coastal wetland.</title>
        <authorList>
            <person name="Zheng S."/>
            <person name="Zhang D."/>
        </authorList>
    </citation>
    <scope>NUCLEOTIDE SEQUENCE [LARGE SCALE GENOMIC DNA]</scope>
    <source>
        <strain evidence="2 3">ZS-4</strain>
    </source>
</reference>
<sequence length="1106" mass="121604">MNLIDTLVARSLKGKIPLLIFVLSLSLGLLALNITPREEEPQIVVPMIDVQVMAPNLTATQVERQVTIPLEKLLSQIPGIEHIYSTSYSGQLVVTLRFHVGEERQKAIVNTYNKLYSNQNLLPAVVQSWQVRPQEVDDVPIVMLGLYSLDPTLYDDYQLRRFAEEISTILQRIDSTSEIQVVGGRPRTLQIELDLQALAARQTTVLDIASAIDVSNQLAHQGSLSLSQQQIVIESGDVFTNITELENMVVNVINGKPILLKDVARLSDGPGELQSYQWLEIANLTDSENGQAENRSFRQLPMVTISVAKQKGSNAVAVSSDVLTVMEDVGQRILPPEVQFKLLRDYGQTADDKVNNLTSSLAFAIFTVVVFIGVFLGWRPAIVVGLAVPVCYGLTLILDYLFGYTINRVTLFALILSLGLLVDDPITGIDNIERTLKQTGRSAQQKIVAAMQEIRPALLMSTLTIILAFIPLAFITGMMGPYMAPMAFNVPVSVMISTLVAFLVTPWLAAKFLQHNDDEEAVASQRSPGLYRKILSPILEKRTRIKLGLIIVVLLFLASALLPVFRQVPLKLLPFDNKNEIQVILDMPEGTTLEQTAAMAKQVGQLALQLPEVESLAVYIGENSPIDFNGLVRGYYQRRGHNLGDIRIVLMDKNQRQHQSHGVVLRLRQLLQPLQSDQRSIKVVEVPPGPPVMSTLVAEVYAEPLVDPATHLSAARQLKMRLQQETHVVEVDTSIIAEQKIKRFVVDKQKAALSGISTQEVNQALAIAVEGSDIGVYQQPFDAHPVPIELNLPFRLRQDLDYISAMQLKGRMGIAQLNQGLGLENAPQPIVPLAELGQWQDLFVAQPVMRKDLQRVIYVTAEISGRTPADVIADVTADYGQKDKIATPWQQRSFINSGGGIGWQLPEGTHYSFSGEGEWRITLDVFRDMGIAFAFALIGIFVVLKLQTSSTALSLIIMSAIPLTIIGIMPGFLLMNQFGERQIAGAPEPVLFTATAMIGMIALAGIVVRNSLILVEFISYARQTGADVKEAVLTAGETRMRPVLLTAGTTLLGNLIITLDPVFNGLALAIIFGIIASTLFSLLVVPMVYFLVFSQPSLQTGNIANE</sequence>
<feature type="transmembrane region" description="Helical" evidence="1">
    <location>
        <begin position="929"/>
        <end position="946"/>
    </location>
</feature>
<keyword evidence="1" id="KW-1133">Transmembrane helix</keyword>
<dbReference type="AlphaFoldDB" id="A0A4U1B288"/>
<organism evidence="2 3">
    <name type="scientific">Thalassotalea mangrovi</name>
    <dbReference type="NCBI Taxonomy" id="2572245"/>
    <lineage>
        <taxon>Bacteria</taxon>
        <taxon>Pseudomonadati</taxon>
        <taxon>Pseudomonadota</taxon>
        <taxon>Gammaproteobacteria</taxon>
        <taxon>Alteromonadales</taxon>
        <taxon>Colwelliaceae</taxon>
        <taxon>Thalassotalea</taxon>
    </lineage>
</organism>
<dbReference type="PANTHER" id="PTHR32063:SF16">
    <property type="entry name" value="CATION EFFLUX SYSTEM (ACRB_ACRD_ACRF FAMILY)"/>
    <property type="match status" value="1"/>
</dbReference>
<protein>
    <submittedName>
        <fullName evidence="2">Efflux RND transporter permease subunit</fullName>
    </submittedName>
</protein>
<feature type="transmembrane region" description="Helical" evidence="1">
    <location>
        <begin position="382"/>
        <end position="402"/>
    </location>
</feature>
<feature type="transmembrane region" description="Helical" evidence="1">
    <location>
        <begin position="486"/>
        <end position="509"/>
    </location>
</feature>
<dbReference type="Gene3D" id="3.30.2090.10">
    <property type="entry name" value="Multidrug efflux transporter AcrB TolC docking domain, DN and DC subdomains"/>
    <property type="match status" value="2"/>
</dbReference>
<feature type="transmembrane region" description="Helical" evidence="1">
    <location>
        <begin position="994"/>
        <end position="1021"/>
    </location>
</feature>
<feature type="transmembrane region" description="Helical" evidence="1">
    <location>
        <begin position="953"/>
        <end position="974"/>
    </location>
</feature>
<feature type="transmembrane region" description="Helical" evidence="1">
    <location>
        <begin position="1042"/>
        <end position="1059"/>
    </location>
</feature>
<dbReference type="Pfam" id="PF00873">
    <property type="entry name" value="ACR_tran"/>
    <property type="match status" value="1"/>
</dbReference>
<dbReference type="Gene3D" id="1.20.1640.10">
    <property type="entry name" value="Multidrug efflux transporter AcrB transmembrane domain"/>
    <property type="match status" value="2"/>
</dbReference>
<dbReference type="SUPFAM" id="SSF82714">
    <property type="entry name" value="Multidrug efflux transporter AcrB TolC docking domain, DN and DC subdomains"/>
    <property type="match status" value="1"/>
</dbReference>
<evidence type="ECO:0000313" key="3">
    <source>
        <dbReference type="Proteomes" id="UP000307999"/>
    </source>
</evidence>
<dbReference type="EMBL" id="SWDB01000038">
    <property type="protein sequence ID" value="TKB43475.1"/>
    <property type="molecule type" value="Genomic_DNA"/>
</dbReference>
<dbReference type="RefSeq" id="WP_136737103.1">
    <property type="nucleotide sequence ID" value="NZ_SWDB01000038.1"/>
</dbReference>
<dbReference type="PRINTS" id="PR00702">
    <property type="entry name" value="ACRIFLAVINRP"/>
</dbReference>
<dbReference type="Gene3D" id="3.30.70.1430">
    <property type="entry name" value="Multidrug efflux transporter AcrB pore domain"/>
    <property type="match status" value="2"/>
</dbReference>
<accession>A0A4U1B288</accession>
<keyword evidence="1" id="KW-0812">Transmembrane</keyword>
<comment type="caution">
    <text evidence="2">The sequence shown here is derived from an EMBL/GenBank/DDBJ whole genome shotgun (WGS) entry which is preliminary data.</text>
</comment>
<feature type="transmembrane region" description="Helical" evidence="1">
    <location>
        <begin position="547"/>
        <end position="565"/>
    </location>
</feature>
<dbReference type="GO" id="GO:0042910">
    <property type="term" value="F:xenobiotic transmembrane transporter activity"/>
    <property type="evidence" value="ECO:0007669"/>
    <property type="project" value="TreeGrafter"/>
</dbReference>
<evidence type="ECO:0000256" key="1">
    <source>
        <dbReference type="SAM" id="Phobius"/>
    </source>
</evidence>
<keyword evidence="1" id="KW-0472">Membrane</keyword>
<dbReference type="GO" id="GO:0005886">
    <property type="term" value="C:plasma membrane"/>
    <property type="evidence" value="ECO:0007669"/>
    <property type="project" value="TreeGrafter"/>
</dbReference>
<name>A0A4U1B288_9GAMM</name>
<dbReference type="PANTHER" id="PTHR32063">
    <property type="match status" value="1"/>
</dbReference>
<dbReference type="SUPFAM" id="SSF82866">
    <property type="entry name" value="Multidrug efflux transporter AcrB transmembrane domain"/>
    <property type="match status" value="2"/>
</dbReference>